<accession>A0A414P7Z2</accession>
<reference evidence="1 2" key="1">
    <citation type="submission" date="2018-08" db="EMBL/GenBank/DDBJ databases">
        <title>A genome reference for cultivated species of the human gut microbiota.</title>
        <authorList>
            <person name="Zou Y."/>
            <person name="Xue W."/>
            <person name="Luo G."/>
        </authorList>
    </citation>
    <scope>NUCLEOTIDE SEQUENCE [LARGE SCALE GENOMIC DNA]</scope>
    <source>
        <strain evidence="1 2">AM25-1LB</strain>
    </source>
</reference>
<protein>
    <submittedName>
        <fullName evidence="1">Uncharacterized protein</fullName>
    </submittedName>
</protein>
<dbReference type="AlphaFoldDB" id="A0A414P7Z2"/>
<organism evidence="1 2">
    <name type="scientific">[Ruminococcus] lactaris</name>
    <dbReference type="NCBI Taxonomy" id="46228"/>
    <lineage>
        <taxon>Bacteria</taxon>
        <taxon>Bacillati</taxon>
        <taxon>Bacillota</taxon>
        <taxon>Clostridia</taxon>
        <taxon>Lachnospirales</taxon>
        <taxon>Lachnospiraceae</taxon>
        <taxon>Mediterraneibacter</taxon>
    </lineage>
</organism>
<name>A0A414P7Z2_9FIRM</name>
<evidence type="ECO:0000313" key="2">
    <source>
        <dbReference type="Proteomes" id="UP000284902"/>
    </source>
</evidence>
<dbReference type="Proteomes" id="UP000284902">
    <property type="component" value="Unassembled WGS sequence"/>
</dbReference>
<evidence type="ECO:0000313" key="1">
    <source>
        <dbReference type="EMBL" id="RHF62297.1"/>
    </source>
</evidence>
<proteinExistence type="predicted"/>
<dbReference type="EMBL" id="QRHG01000006">
    <property type="protein sequence ID" value="RHF62297.1"/>
    <property type="molecule type" value="Genomic_DNA"/>
</dbReference>
<gene>
    <name evidence="1" type="ORF">DW672_03390</name>
</gene>
<comment type="caution">
    <text evidence="1">The sequence shown here is derived from an EMBL/GenBank/DDBJ whole genome shotgun (WGS) entry which is preliminary data.</text>
</comment>
<sequence length="177" mass="21052">MMSNLKEKYFEWLLGIVCRGRFRKNISYRKLLSYLHSIEYRWSLPDDVNRAEDGEEGMRWSFIYENHITTGYELNDPCSVLEMVMGLAYRCEDIMDDAAKGNRTVQWFWQMINNLGLGGMTDDRFDEKEVSFIIERFLNREYEPDGTGGLFVIPGIHTDLRDVDTWTQMLWYLDRIT</sequence>